<dbReference type="PANTHER" id="PTHR10098:SF108">
    <property type="entry name" value="TETRATRICOPEPTIDE REPEAT PROTEIN 28"/>
    <property type="match status" value="1"/>
</dbReference>
<comment type="caution">
    <text evidence="3">The sequence shown here is derived from an EMBL/GenBank/DDBJ whole genome shotgun (WGS) entry which is preliminary data.</text>
</comment>
<protein>
    <submittedName>
        <fullName evidence="3">CHAT domain-containing protein</fullName>
    </submittedName>
</protein>
<gene>
    <name evidence="3" type="ORF">C7C56_008955</name>
</gene>
<dbReference type="RefSeq" id="WP_106757093.1">
    <property type="nucleotide sequence ID" value="NZ_PXWF02000121.1"/>
</dbReference>
<accession>A0A2U2HNJ2</accession>
<dbReference type="InterPro" id="IPR011990">
    <property type="entry name" value="TPR-like_helical_dom_sf"/>
</dbReference>
<evidence type="ECO:0000313" key="3">
    <source>
        <dbReference type="EMBL" id="PWF49006.1"/>
    </source>
</evidence>
<dbReference type="InterPro" id="IPR024983">
    <property type="entry name" value="CHAT_dom"/>
</dbReference>
<dbReference type="EMBL" id="PXWF02000121">
    <property type="protein sequence ID" value="PWF49006.1"/>
    <property type="molecule type" value="Genomic_DNA"/>
</dbReference>
<keyword evidence="1" id="KW-0732">Signal</keyword>
<dbReference type="SUPFAM" id="SSF48452">
    <property type="entry name" value="TPR-like"/>
    <property type="match status" value="1"/>
</dbReference>
<evidence type="ECO:0000259" key="2">
    <source>
        <dbReference type="Pfam" id="PF12770"/>
    </source>
</evidence>
<name>A0A2U2HNJ2_9BURK</name>
<evidence type="ECO:0000313" key="4">
    <source>
        <dbReference type="Proteomes" id="UP000241421"/>
    </source>
</evidence>
<feature type="domain" description="CHAT" evidence="2">
    <location>
        <begin position="513"/>
        <end position="778"/>
    </location>
</feature>
<feature type="signal peptide" evidence="1">
    <location>
        <begin position="1"/>
        <end position="30"/>
    </location>
</feature>
<organism evidence="3 4">
    <name type="scientific">Massilia glaciei</name>
    <dbReference type="NCBI Taxonomy" id="1524097"/>
    <lineage>
        <taxon>Bacteria</taxon>
        <taxon>Pseudomonadati</taxon>
        <taxon>Pseudomonadota</taxon>
        <taxon>Betaproteobacteria</taxon>
        <taxon>Burkholderiales</taxon>
        <taxon>Oxalobacteraceae</taxon>
        <taxon>Telluria group</taxon>
        <taxon>Massilia</taxon>
    </lineage>
</organism>
<keyword evidence="4" id="KW-1185">Reference proteome</keyword>
<proteinExistence type="predicted"/>
<dbReference type="PANTHER" id="PTHR10098">
    <property type="entry name" value="RAPSYN-RELATED"/>
    <property type="match status" value="1"/>
</dbReference>
<feature type="chain" id="PRO_5015719740" evidence="1">
    <location>
        <begin position="31"/>
        <end position="780"/>
    </location>
</feature>
<evidence type="ECO:0000256" key="1">
    <source>
        <dbReference type="SAM" id="SignalP"/>
    </source>
</evidence>
<reference evidence="3 4" key="1">
    <citation type="submission" date="2018-04" db="EMBL/GenBank/DDBJ databases">
        <title>Massilia violaceinigra sp. nov., a novel purple-pigmented bacterium isolated from Tianshan glacier, Xinjiang, China.</title>
        <authorList>
            <person name="Wang H."/>
        </authorList>
    </citation>
    <scope>NUCLEOTIDE SEQUENCE [LARGE SCALE GENOMIC DNA]</scope>
    <source>
        <strain evidence="3 4">B448-2</strain>
    </source>
</reference>
<dbReference type="Pfam" id="PF12770">
    <property type="entry name" value="CHAT"/>
    <property type="match status" value="1"/>
</dbReference>
<sequence>MKRAARPTGLARALLAGALLALAPCGAALADRGTEQVALAATGRFDELERQLEAQAARGRLDTPDLHALCYAHSKTKRYAKLMACLDRLALNLQTGGRHTRLFALEDATPAMQIMRAEALVELGQYADAVAVATRAGDWLRQDDSDDLDMVCNALAVLSMAHTLGGARDKGLAAARALEQVPVGMLSAYASDKAMALARARMALGDYAGVIAALEGDRVFAVNMFLDKFASGSFITGVNNWAWVELPRAFMMAKALLETGRTEQARRGFERLLAAPHARQNGGVYWLLLAERGRLALRDKDYAGALAAFTQAIEVVEAQRASINTEATKIGFVGDKQALYAQAIASAMLLGESARVYDFMERAKSRALVDLLAARSGEALPRARTEAAREALESYRRAADEAAAQLPLSPRGTEAVAGNRGGADVAARAQELRRQDPALASLVSGDSLQLDEVRAYMAPDEVLLEYHMYGEQLVVMAVTGDEVAAATIGSAGLDNEIRRFRRQINEQDEAALASAAALYTRLLGPVKSLLAGRNLVLVPHGILHYLPFGALHDGAGYLVASRSLRYLPSASVHKYLRPQRQQAPDRMLILGNPDLGRAELDLPSAGQEAAMLGALVPASKILTRAAASETAFKQSAPGYRYLHVAAHGQFKGDSPLNSRLVLAPDGANDGSLTVGEIYALRLDADLVTLSACETGLTKAMNGDDLIGMTRGFLYAGSSNIVASLWPVDDVATAELMKQFYHNLKAGQSKKEALRGAQRSLWPRYAHPLFWGAFYLTGDGS</sequence>
<dbReference type="AlphaFoldDB" id="A0A2U2HNJ2"/>
<dbReference type="OrthoDB" id="9771112at2"/>
<dbReference type="Proteomes" id="UP000241421">
    <property type="component" value="Unassembled WGS sequence"/>
</dbReference>